<reference evidence="4" key="1">
    <citation type="submission" date="2016-06" db="EMBL/GenBank/DDBJ databases">
        <authorList>
            <person name="Varghese N."/>
            <person name="Submissions Spin"/>
        </authorList>
    </citation>
    <scope>NUCLEOTIDE SEQUENCE [LARGE SCALE GENOMIC DNA]</scope>
    <source>
        <strain evidence="4">DSM 45647</strain>
    </source>
</reference>
<feature type="transmembrane region" description="Helical" evidence="2">
    <location>
        <begin position="99"/>
        <end position="116"/>
    </location>
</feature>
<feature type="compositionally biased region" description="Basic and acidic residues" evidence="1">
    <location>
        <begin position="395"/>
        <end position="411"/>
    </location>
</feature>
<keyword evidence="2" id="KW-0472">Membrane</keyword>
<feature type="transmembrane region" description="Helical" evidence="2">
    <location>
        <begin position="291"/>
        <end position="309"/>
    </location>
</feature>
<keyword evidence="4" id="KW-1185">Reference proteome</keyword>
<dbReference type="OrthoDB" id="3405932at2"/>
<evidence type="ECO:0000313" key="4">
    <source>
        <dbReference type="Proteomes" id="UP000199360"/>
    </source>
</evidence>
<name>A0A1C5JZG4_9ACTN</name>
<protein>
    <submittedName>
        <fullName evidence="3">Monosaccharide ABC transporter membrane protein, CUT2 family</fullName>
    </submittedName>
</protein>
<gene>
    <name evidence="3" type="ORF">GA0070213_11621</name>
</gene>
<feature type="transmembrane region" description="Helical" evidence="2">
    <location>
        <begin position="185"/>
        <end position="206"/>
    </location>
</feature>
<sequence length="411" mass="42459">MGYDQSGRTVPPETSSGVPAAVLENVFDDPTHGEPGRDRIAVHVVWEFALLAGLAAVTWLLWREDSDALRGGALKTLLVDVAGLGLLTLAAGLSLRAAAVNLAIGPVALAAALHYAEQGDRGAREVLLPALAVAAVAGLALALAVVVLHVPGWAASLAGAAGVIVWLERRTAPVTVQGDYDPRRAALYLFVGFAAVAVLGGLFGAIKPVRRLIGRFRPVADPARRRGAVAASVTALALVGSTVLAMLGGMLIAANGDGTVAPGTGLDWSVLAVGTVLLGGTSAYGRRGGIFGALLSVCLVVVFLAWTVAHDWTVSRWAVGGAALGVGLLVTRLVEAFGRPRPAPPGPRASGPQRPTGDGTLSSGWAMTPAPEPADTWPSVLPMRTDTDTPVDAWEAPRWESEPRRWDADDR</sequence>
<evidence type="ECO:0000256" key="1">
    <source>
        <dbReference type="SAM" id="MobiDB-lite"/>
    </source>
</evidence>
<feature type="transmembrane region" description="Helical" evidence="2">
    <location>
        <begin position="315"/>
        <end position="334"/>
    </location>
</feature>
<dbReference type="RefSeq" id="WP_091070143.1">
    <property type="nucleotide sequence ID" value="NZ_FMDM01000016.1"/>
</dbReference>
<organism evidence="3 4">
    <name type="scientific">Micromonospora humi</name>
    <dbReference type="NCBI Taxonomy" id="745366"/>
    <lineage>
        <taxon>Bacteria</taxon>
        <taxon>Bacillati</taxon>
        <taxon>Actinomycetota</taxon>
        <taxon>Actinomycetes</taxon>
        <taxon>Micromonosporales</taxon>
        <taxon>Micromonosporaceae</taxon>
        <taxon>Micromonospora</taxon>
    </lineage>
</organism>
<proteinExistence type="predicted"/>
<dbReference type="AlphaFoldDB" id="A0A1C5JZG4"/>
<feature type="region of interest" description="Disordered" evidence="1">
    <location>
        <begin position="339"/>
        <end position="411"/>
    </location>
</feature>
<keyword evidence="2" id="KW-1133">Transmembrane helix</keyword>
<evidence type="ECO:0000313" key="3">
    <source>
        <dbReference type="EMBL" id="SCG75984.1"/>
    </source>
</evidence>
<dbReference type="STRING" id="745366.GA0070213_11621"/>
<feature type="transmembrane region" description="Helical" evidence="2">
    <location>
        <begin position="128"/>
        <end position="150"/>
    </location>
</feature>
<feature type="transmembrane region" description="Helical" evidence="2">
    <location>
        <begin position="40"/>
        <end position="62"/>
    </location>
</feature>
<dbReference type="Proteomes" id="UP000199360">
    <property type="component" value="Unassembled WGS sequence"/>
</dbReference>
<keyword evidence="2" id="KW-0812">Transmembrane</keyword>
<accession>A0A1C5JZG4</accession>
<evidence type="ECO:0000256" key="2">
    <source>
        <dbReference type="SAM" id="Phobius"/>
    </source>
</evidence>
<feature type="transmembrane region" description="Helical" evidence="2">
    <location>
        <begin position="266"/>
        <end position="284"/>
    </location>
</feature>
<feature type="transmembrane region" description="Helical" evidence="2">
    <location>
        <begin position="227"/>
        <end position="254"/>
    </location>
</feature>
<dbReference type="EMBL" id="FMDM01000016">
    <property type="protein sequence ID" value="SCG75984.1"/>
    <property type="molecule type" value="Genomic_DNA"/>
</dbReference>